<feature type="compositionally biased region" description="Acidic residues" evidence="2">
    <location>
        <begin position="242"/>
        <end position="251"/>
    </location>
</feature>
<dbReference type="GO" id="GO:0006303">
    <property type="term" value="P:double-strand break repair via nonhomologous end joining"/>
    <property type="evidence" value="ECO:0007669"/>
    <property type="project" value="EnsemblFungi"/>
</dbReference>
<dbReference type="GO" id="GO:0070775">
    <property type="term" value="C:H3 histone acetyltransferase complex"/>
    <property type="evidence" value="ECO:0007669"/>
    <property type="project" value="EnsemblFungi"/>
</dbReference>
<dbReference type="OrthoDB" id="19419at2759"/>
<gene>
    <name evidence="3" type="primary">TPHA0B04160</name>
    <name evidence="3" type="ordered locus">TPHA_0B04160</name>
</gene>
<dbReference type="KEGG" id="tpf:TPHA_0B04160"/>
<dbReference type="EMBL" id="HE612857">
    <property type="protein sequence ID" value="CCE62086.1"/>
    <property type="molecule type" value="Genomic_DNA"/>
</dbReference>
<dbReference type="RefSeq" id="XP_003684520.1">
    <property type="nucleotide sequence ID" value="XM_003684472.1"/>
</dbReference>
<dbReference type="HOGENOM" id="CLU_072852_0_0_1"/>
<reference evidence="3 4" key="1">
    <citation type="journal article" date="2011" name="Proc. Natl. Acad. Sci. U.S.A.">
        <title>Evolutionary erosion of yeast sex chromosomes by mating-type switching accidents.</title>
        <authorList>
            <person name="Gordon J.L."/>
            <person name="Armisen D."/>
            <person name="Proux-Wera E."/>
            <person name="Oheigeartaigh S.S."/>
            <person name="Byrne K.P."/>
            <person name="Wolfe K.H."/>
        </authorList>
    </citation>
    <scope>NUCLEOTIDE SEQUENCE [LARGE SCALE GENOMIC DNA]</scope>
    <source>
        <strain evidence="4">ATCC 24235 / CBS 4417 / NBRC 1672 / NRRL Y-8282 / UCD 70-5</strain>
    </source>
</reference>
<feature type="region of interest" description="Disordered" evidence="2">
    <location>
        <begin position="121"/>
        <end position="143"/>
    </location>
</feature>
<dbReference type="PANTHER" id="PTHR11875">
    <property type="entry name" value="TESTIS-SPECIFIC Y-ENCODED PROTEIN"/>
    <property type="match status" value="1"/>
</dbReference>
<dbReference type="GO" id="GO:0010698">
    <property type="term" value="F:acetyltransferase activator activity"/>
    <property type="evidence" value="ECO:0007669"/>
    <property type="project" value="EnsemblFungi"/>
</dbReference>
<dbReference type="GO" id="GO:0005829">
    <property type="term" value="C:cytosol"/>
    <property type="evidence" value="ECO:0007669"/>
    <property type="project" value="EnsemblFungi"/>
</dbReference>
<keyword evidence="4" id="KW-1185">Reference proteome</keyword>
<dbReference type="SUPFAM" id="SSF143113">
    <property type="entry name" value="NAP-like"/>
    <property type="match status" value="1"/>
</dbReference>
<dbReference type="OMA" id="PGKEFPN"/>
<dbReference type="GO" id="GO:0006334">
    <property type="term" value="P:nucleosome assembly"/>
    <property type="evidence" value="ECO:0007669"/>
    <property type="project" value="EnsemblFungi"/>
</dbReference>
<dbReference type="AlphaFoldDB" id="G8BQ05"/>
<feature type="compositionally biased region" description="Acidic residues" evidence="2">
    <location>
        <begin position="131"/>
        <end position="140"/>
    </location>
</feature>
<evidence type="ECO:0000256" key="2">
    <source>
        <dbReference type="SAM" id="MobiDB-lite"/>
    </source>
</evidence>
<proteinExistence type="inferred from homology"/>
<dbReference type="eggNOG" id="KOG1508">
    <property type="taxonomic scope" value="Eukaryota"/>
</dbReference>
<protein>
    <recommendedName>
        <fullName evidence="5">Vacuolar protein sorting-associated protein 75</fullName>
    </recommendedName>
</protein>
<dbReference type="Proteomes" id="UP000005666">
    <property type="component" value="Chromosome 2"/>
</dbReference>
<dbReference type="GO" id="GO:0042393">
    <property type="term" value="F:histone binding"/>
    <property type="evidence" value="ECO:0007669"/>
    <property type="project" value="EnsemblFungi"/>
</dbReference>
<sequence>MSDDVIESKAFLQLAESELKVDQIEKDVEEYRLSKMKPLYVERDLIIEKIPDFWKIVLSQHSDFANYLRASDFTYVDCIEDVKVNWETVDKFSITIKFSGIEGDFEAQTVTKHFSRQRVIDDGNTGRKGNEEEEEEEEGELLSSEVVDIKWPNKYDKINPDKIEDKKSNEGKKNYRTGMKSLFAWFRWTGLKPGKEFPHGDSFVTLFVEDLYPYCVKYYTEAQRDLEDENDDTGSEGHSSEGELELENDDEPPAKKTKI</sequence>
<dbReference type="GO" id="GO:0006335">
    <property type="term" value="P:DNA replication-dependent chromatin assembly"/>
    <property type="evidence" value="ECO:0007669"/>
    <property type="project" value="EnsemblFungi"/>
</dbReference>
<name>G8BQ05_TETPH</name>
<dbReference type="STRING" id="1071381.G8BQ05"/>
<organism evidence="3 4">
    <name type="scientific">Tetrapisispora phaffii (strain ATCC 24235 / CBS 4417 / NBRC 1672 / NRRL Y-8282 / UCD 70-5)</name>
    <name type="common">Yeast</name>
    <name type="synonym">Fabospora phaffii</name>
    <dbReference type="NCBI Taxonomy" id="1071381"/>
    <lineage>
        <taxon>Eukaryota</taxon>
        <taxon>Fungi</taxon>
        <taxon>Dikarya</taxon>
        <taxon>Ascomycota</taxon>
        <taxon>Saccharomycotina</taxon>
        <taxon>Saccharomycetes</taxon>
        <taxon>Saccharomycetales</taxon>
        <taxon>Saccharomycetaceae</taxon>
        <taxon>Tetrapisispora</taxon>
    </lineage>
</organism>
<feature type="region of interest" description="Disordered" evidence="2">
    <location>
        <begin position="225"/>
        <end position="259"/>
    </location>
</feature>
<evidence type="ECO:0008006" key="5">
    <source>
        <dbReference type="Google" id="ProtNLM"/>
    </source>
</evidence>
<feature type="compositionally biased region" description="Basic and acidic residues" evidence="2">
    <location>
        <begin position="121"/>
        <end position="130"/>
    </location>
</feature>
<dbReference type="GeneID" id="11534812"/>
<dbReference type="InterPro" id="IPR037231">
    <property type="entry name" value="NAP-like_sf"/>
</dbReference>
<dbReference type="InterPro" id="IPR002164">
    <property type="entry name" value="NAP_family"/>
</dbReference>
<accession>G8BQ05</accession>
<evidence type="ECO:0000313" key="4">
    <source>
        <dbReference type="Proteomes" id="UP000005666"/>
    </source>
</evidence>
<dbReference type="GO" id="GO:0005634">
    <property type="term" value="C:nucleus"/>
    <property type="evidence" value="ECO:0007669"/>
    <property type="project" value="EnsemblFungi"/>
</dbReference>
<dbReference type="Gene3D" id="3.30.1120.90">
    <property type="entry name" value="Nucleosome assembly protein"/>
    <property type="match status" value="1"/>
</dbReference>
<comment type="similarity">
    <text evidence="1">Belongs to the nucleosome assembly protein (NAP) family.</text>
</comment>
<evidence type="ECO:0000256" key="1">
    <source>
        <dbReference type="ARBA" id="ARBA00009947"/>
    </source>
</evidence>
<evidence type="ECO:0000313" key="3">
    <source>
        <dbReference type="EMBL" id="CCE62086.1"/>
    </source>
</evidence>
<dbReference type="GO" id="GO:0042802">
    <property type="term" value="F:identical protein binding"/>
    <property type="evidence" value="ECO:0007669"/>
    <property type="project" value="EnsemblFungi"/>
</dbReference>